<evidence type="ECO:0000256" key="6">
    <source>
        <dbReference type="ARBA" id="ARBA00023235"/>
    </source>
</evidence>
<evidence type="ECO:0000256" key="4">
    <source>
        <dbReference type="ARBA" id="ARBA00022605"/>
    </source>
</evidence>
<dbReference type="GO" id="GO:0005829">
    <property type="term" value="C:cytosol"/>
    <property type="evidence" value="ECO:0007669"/>
    <property type="project" value="TreeGrafter"/>
</dbReference>
<evidence type="ECO:0000313" key="10">
    <source>
        <dbReference type="EMBL" id="PMP66736.1"/>
    </source>
</evidence>
<evidence type="ECO:0000256" key="3">
    <source>
        <dbReference type="ARBA" id="ARBA00013080"/>
    </source>
</evidence>
<comment type="similarity">
    <text evidence="2 8">Belongs to the diaminopimelate epimerase family.</text>
</comment>
<feature type="binding site" evidence="8">
    <location>
        <begin position="226"/>
        <end position="227"/>
    </location>
    <ligand>
        <name>substrate</name>
    </ligand>
</feature>
<dbReference type="PANTHER" id="PTHR31689">
    <property type="entry name" value="DIAMINOPIMELATE EPIMERASE, CHLOROPLASTIC"/>
    <property type="match status" value="1"/>
</dbReference>
<organism evidence="10 11">
    <name type="scientific">Thermodesulfobacterium geofontis</name>
    <dbReference type="NCBI Taxonomy" id="1295609"/>
    <lineage>
        <taxon>Bacteria</taxon>
        <taxon>Pseudomonadati</taxon>
        <taxon>Thermodesulfobacteriota</taxon>
        <taxon>Thermodesulfobacteria</taxon>
        <taxon>Thermodesulfobacteriales</taxon>
        <taxon>Thermodesulfobacteriaceae</taxon>
        <taxon>Thermodesulfobacterium</taxon>
    </lineage>
</organism>
<comment type="caution">
    <text evidence="8">Lacks conserved residue(s) required for the propagation of feature annotation.</text>
</comment>
<evidence type="ECO:0000256" key="9">
    <source>
        <dbReference type="PROSITE-ProRule" id="PRU10125"/>
    </source>
</evidence>
<feature type="active site" description="Proton acceptor" evidence="8">
    <location>
        <position position="225"/>
    </location>
</feature>
<feature type="binding site" evidence="8">
    <location>
        <begin position="215"/>
        <end position="216"/>
    </location>
    <ligand>
        <name>substrate</name>
    </ligand>
</feature>
<comment type="function">
    <text evidence="8">Catalyzes the stereoinversion of LL-2,6-diaminopimelate (L,L-DAP) to meso-diaminopimelate (meso-DAP), a precursor of L-lysine and an essential component of the bacterial peptidoglycan.</text>
</comment>
<comment type="subunit">
    <text evidence="8">Homodimer.</text>
</comment>
<feature type="binding site" evidence="8">
    <location>
        <position position="194"/>
    </location>
    <ligand>
        <name>substrate</name>
    </ligand>
</feature>
<comment type="catalytic activity">
    <reaction evidence="7 8">
        <text>(2S,6S)-2,6-diaminopimelate = meso-2,6-diaminopimelate</text>
        <dbReference type="Rhea" id="RHEA:15393"/>
        <dbReference type="ChEBI" id="CHEBI:57609"/>
        <dbReference type="ChEBI" id="CHEBI:57791"/>
        <dbReference type="EC" id="5.1.1.7"/>
    </reaction>
</comment>
<name>A0A2N7PN59_9BACT</name>
<evidence type="ECO:0000313" key="11">
    <source>
        <dbReference type="Proteomes" id="UP000235460"/>
    </source>
</evidence>
<dbReference type="NCBIfam" id="TIGR00652">
    <property type="entry name" value="DapF"/>
    <property type="match status" value="1"/>
</dbReference>
<feature type="binding site" evidence="8">
    <location>
        <begin position="90"/>
        <end position="91"/>
    </location>
    <ligand>
        <name>substrate</name>
    </ligand>
</feature>
<dbReference type="AlphaFoldDB" id="A0A2N7PN59"/>
<feature type="active site" description="Proton donor" evidence="8">
    <location>
        <position position="89"/>
    </location>
</feature>
<dbReference type="PANTHER" id="PTHR31689:SF0">
    <property type="entry name" value="DIAMINOPIMELATE EPIMERASE"/>
    <property type="match status" value="1"/>
</dbReference>
<gene>
    <name evidence="8" type="primary">dapF</name>
    <name evidence="10" type="ORF">C0190_04760</name>
</gene>
<keyword evidence="5 8" id="KW-0457">Lysine biosynthesis</keyword>
<comment type="pathway">
    <text evidence="1 8">Amino-acid biosynthesis; L-lysine biosynthesis via DAP pathway; DL-2,6-diaminopimelate from LL-2,6-diaminopimelate: step 1/1.</text>
</comment>
<sequence length="287" mass="32680">MKEISDFLFKKINNQTFYKLSASGNDFIVILNFENQFNIDEKRFLAQKFCRSKFSISADGLIFLEKPKNSEASFSWHFFNSDGSEAEMCGNGARCVARLVEELGLFKSPFYFETKAGLIYAEVKEKRVKVALTSPKDLKLNFVIRTDYDWFLAHFVNTGVPHVVIFWEDINSAPVEKIGPKIRYHEMFKPAGTNVNFVEVVEEENKKYLKIRTYERGVEAETLACGTGAGASAYIANKLGLMGEKVDVLTKGEELLTVYIENKTNKIYLEGDTRFICEGKIKEDAII</sequence>
<keyword evidence="8" id="KW-0963">Cytoplasm</keyword>
<dbReference type="InterPro" id="IPR001653">
    <property type="entry name" value="DAP_epimerase_DapF"/>
</dbReference>
<evidence type="ECO:0000256" key="7">
    <source>
        <dbReference type="ARBA" id="ARBA00051712"/>
    </source>
</evidence>
<reference evidence="10 11" key="1">
    <citation type="submission" date="2018-01" db="EMBL/GenBank/DDBJ databases">
        <title>Metagenomic assembled genomes from two thermal pools in the Uzon Caldera, Kamchatka, Russia.</title>
        <authorList>
            <person name="Wilkins L."/>
            <person name="Ettinger C."/>
        </authorList>
    </citation>
    <scope>NUCLEOTIDE SEQUENCE [LARGE SCALE GENOMIC DNA]</scope>
    <source>
        <strain evidence="10">ZAV-08</strain>
    </source>
</reference>
<feature type="active site" evidence="9">
    <location>
        <position position="89"/>
    </location>
</feature>
<feature type="site" description="Could be important to modulate the pK values of the two catalytic cysteine residues" evidence="8">
    <location>
        <position position="162"/>
    </location>
</feature>
<dbReference type="SUPFAM" id="SSF54506">
    <property type="entry name" value="Diaminopimelate epimerase-like"/>
    <property type="match status" value="2"/>
</dbReference>
<dbReference type="EMBL" id="PNIK01000067">
    <property type="protein sequence ID" value="PMP66736.1"/>
    <property type="molecule type" value="Genomic_DNA"/>
</dbReference>
<dbReference type="HAMAP" id="MF_00197">
    <property type="entry name" value="DAP_epimerase"/>
    <property type="match status" value="1"/>
</dbReference>
<dbReference type="GO" id="GO:0008837">
    <property type="term" value="F:diaminopimelate epimerase activity"/>
    <property type="evidence" value="ECO:0007669"/>
    <property type="project" value="UniProtKB-UniRule"/>
</dbReference>
<proteinExistence type="inferred from homology"/>
<dbReference type="UniPathway" id="UPA00034">
    <property type="reaction ID" value="UER00025"/>
</dbReference>
<evidence type="ECO:0000256" key="8">
    <source>
        <dbReference type="HAMAP-Rule" id="MF_00197"/>
    </source>
</evidence>
<feature type="binding site" evidence="8">
    <location>
        <position position="80"/>
    </location>
    <ligand>
        <name>substrate</name>
    </ligand>
</feature>
<dbReference type="Proteomes" id="UP000235460">
    <property type="component" value="Unassembled WGS sequence"/>
</dbReference>
<evidence type="ECO:0000256" key="5">
    <source>
        <dbReference type="ARBA" id="ARBA00023154"/>
    </source>
</evidence>
<dbReference type="PROSITE" id="PS01326">
    <property type="entry name" value="DAP_EPIMERASE"/>
    <property type="match status" value="1"/>
</dbReference>
<dbReference type="GO" id="GO:0009089">
    <property type="term" value="P:lysine biosynthetic process via diaminopimelate"/>
    <property type="evidence" value="ECO:0007669"/>
    <property type="project" value="UniProtKB-UniRule"/>
</dbReference>
<comment type="subcellular location">
    <subcellularLocation>
        <location evidence="8">Cytoplasm</location>
    </subcellularLocation>
</comment>
<evidence type="ECO:0000256" key="2">
    <source>
        <dbReference type="ARBA" id="ARBA00010219"/>
    </source>
</evidence>
<dbReference type="EC" id="5.1.1.7" evidence="3 8"/>
<dbReference type="Pfam" id="PF01678">
    <property type="entry name" value="DAP_epimerase"/>
    <property type="match status" value="2"/>
</dbReference>
<feature type="site" description="Could be important to modulate the pK values of the two catalytic cysteine residues" evidence="8">
    <location>
        <position position="215"/>
    </location>
</feature>
<feature type="binding site" evidence="8">
    <location>
        <position position="25"/>
    </location>
    <ligand>
        <name>substrate</name>
    </ligand>
</feature>
<dbReference type="InterPro" id="IPR018510">
    <property type="entry name" value="DAP_epimerase_AS"/>
</dbReference>
<protein>
    <recommendedName>
        <fullName evidence="3 8">Diaminopimelate epimerase</fullName>
        <shortName evidence="8">DAP epimerase</shortName>
        <ecNumber evidence="3 8">5.1.1.7</ecNumber>
    </recommendedName>
    <alternativeName>
        <fullName evidence="8">PLP-independent amino acid racemase</fullName>
    </alternativeName>
</protein>
<keyword evidence="4 8" id="KW-0028">Amino-acid biosynthesis</keyword>
<dbReference type="Gene3D" id="3.10.310.10">
    <property type="entry name" value="Diaminopimelate Epimerase, Chain A, domain 1"/>
    <property type="match status" value="2"/>
</dbReference>
<evidence type="ECO:0000256" key="1">
    <source>
        <dbReference type="ARBA" id="ARBA00005196"/>
    </source>
</evidence>
<comment type="caution">
    <text evidence="10">The sequence shown here is derived from an EMBL/GenBank/DDBJ whole genome shotgun (WGS) entry which is preliminary data.</text>
</comment>
<keyword evidence="6 8" id="KW-0413">Isomerase</keyword>
<accession>A0A2N7PN59</accession>